<evidence type="ECO:0000256" key="8">
    <source>
        <dbReference type="RuleBase" id="RU003939"/>
    </source>
</evidence>
<dbReference type="InterPro" id="IPR000119">
    <property type="entry name" value="Hist_DNA-bd"/>
</dbReference>
<dbReference type="GO" id="GO:0006310">
    <property type="term" value="P:DNA recombination"/>
    <property type="evidence" value="ECO:0007669"/>
    <property type="project" value="UniProtKB-KW"/>
</dbReference>
<evidence type="ECO:0000256" key="3">
    <source>
        <dbReference type="ARBA" id="ARBA00022845"/>
    </source>
</evidence>
<evidence type="ECO:0000256" key="4">
    <source>
        <dbReference type="ARBA" id="ARBA00023015"/>
    </source>
</evidence>
<evidence type="ECO:0000256" key="5">
    <source>
        <dbReference type="ARBA" id="ARBA00023125"/>
    </source>
</evidence>
<accession>A0A1W1HF59</accession>
<dbReference type="Pfam" id="PF00216">
    <property type="entry name" value="Bac_DNA_binding"/>
    <property type="match status" value="1"/>
</dbReference>
<evidence type="ECO:0000256" key="6">
    <source>
        <dbReference type="ARBA" id="ARBA00023163"/>
    </source>
</evidence>
<evidence type="ECO:0000313" key="10">
    <source>
        <dbReference type="Proteomes" id="UP000191931"/>
    </source>
</evidence>
<dbReference type="InterPro" id="IPR005684">
    <property type="entry name" value="IHF_alpha"/>
</dbReference>
<keyword evidence="5" id="KW-0238">DNA-binding</keyword>
<evidence type="ECO:0000256" key="1">
    <source>
        <dbReference type="ARBA" id="ARBA00010529"/>
    </source>
</evidence>
<evidence type="ECO:0000256" key="7">
    <source>
        <dbReference type="ARBA" id="ARBA00023172"/>
    </source>
</evidence>
<dbReference type="PANTHER" id="PTHR33175">
    <property type="entry name" value="DNA-BINDING PROTEIN HU"/>
    <property type="match status" value="1"/>
</dbReference>
<dbReference type="RefSeq" id="WP_080809961.1">
    <property type="nucleotide sequence ID" value="NZ_LT828576.1"/>
</dbReference>
<dbReference type="EMBL" id="FWEV01000192">
    <property type="protein sequence ID" value="SLM31117.1"/>
    <property type="molecule type" value="Genomic_DNA"/>
</dbReference>
<evidence type="ECO:0000313" key="9">
    <source>
        <dbReference type="EMBL" id="SLM31117.1"/>
    </source>
</evidence>
<dbReference type="GO" id="GO:0006355">
    <property type="term" value="P:regulation of DNA-templated transcription"/>
    <property type="evidence" value="ECO:0007669"/>
    <property type="project" value="InterPro"/>
</dbReference>
<dbReference type="AlphaFoldDB" id="A0A1W1HF59"/>
<dbReference type="SUPFAM" id="SSF47729">
    <property type="entry name" value="IHF-like DNA-binding proteins"/>
    <property type="match status" value="1"/>
</dbReference>
<dbReference type="PANTHER" id="PTHR33175:SF2">
    <property type="entry name" value="INTEGRATION HOST FACTOR SUBUNIT ALPHA"/>
    <property type="match status" value="1"/>
</dbReference>
<dbReference type="CDD" id="cd13835">
    <property type="entry name" value="IHF_A"/>
    <property type="match status" value="1"/>
</dbReference>
<dbReference type="STRING" id="1246637.MTBBW1_2710004"/>
<sequence length="102" mass="11397">MSLTKKDIVAAITEKRYLSHINAGRVVEDLLEIIKSSLESGEDVMISGFGKFCVKKKASRKGRNPATDTTMTLPARRVVTFKCAGILREILNQDETKKQQQD</sequence>
<protein>
    <recommendedName>
        <fullName evidence="2">Integration host factor subunit alpha</fullName>
    </recommendedName>
</protein>
<dbReference type="PROSITE" id="PS00045">
    <property type="entry name" value="HISTONE_LIKE"/>
    <property type="match status" value="1"/>
</dbReference>
<dbReference type="GO" id="GO:0005829">
    <property type="term" value="C:cytosol"/>
    <property type="evidence" value="ECO:0007669"/>
    <property type="project" value="TreeGrafter"/>
</dbReference>
<keyword evidence="6" id="KW-0804">Transcription</keyword>
<dbReference type="GO" id="GO:0009893">
    <property type="term" value="P:positive regulation of metabolic process"/>
    <property type="evidence" value="ECO:0007669"/>
    <property type="project" value="UniProtKB-ARBA"/>
</dbReference>
<reference evidence="9 10" key="1">
    <citation type="submission" date="2017-03" db="EMBL/GenBank/DDBJ databases">
        <authorList>
            <person name="Afonso C.L."/>
            <person name="Miller P.J."/>
            <person name="Scott M.A."/>
            <person name="Spackman E."/>
            <person name="Goraichik I."/>
            <person name="Dimitrov K.M."/>
            <person name="Suarez D.L."/>
            <person name="Swayne D.E."/>
        </authorList>
    </citation>
    <scope>NUCLEOTIDE SEQUENCE [LARGE SCALE GENOMIC DNA]</scope>
    <source>
        <strain evidence="9">PRJEB14757</strain>
    </source>
</reference>
<name>A0A1W1HF59_9BACT</name>
<dbReference type="PRINTS" id="PR01727">
    <property type="entry name" value="DNABINDINGHU"/>
</dbReference>
<dbReference type="OrthoDB" id="9797747at2"/>
<dbReference type="SMART" id="SM00411">
    <property type="entry name" value="BHL"/>
    <property type="match status" value="1"/>
</dbReference>
<dbReference type="InterPro" id="IPR020816">
    <property type="entry name" value="Histone-like_DNA-bd_CS"/>
</dbReference>
<keyword evidence="4" id="KW-0805">Transcription regulation</keyword>
<dbReference type="GO" id="GO:0003677">
    <property type="term" value="F:DNA binding"/>
    <property type="evidence" value="ECO:0007669"/>
    <property type="project" value="UniProtKB-KW"/>
</dbReference>
<dbReference type="Gene3D" id="4.10.520.10">
    <property type="entry name" value="IHF-like DNA-binding proteins"/>
    <property type="match status" value="1"/>
</dbReference>
<comment type="similarity">
    <text evidence="1 8">Belongs to the bacterial histone-like protein family.</text>
</comment>
<dbReference type="GO" id="GO:0006417">
    <property type="term" value="P:regulation of translation"/>
    <property type="evidence" value="ECO:0007669"/>
    <property type="project" value="UniProtKB-KW"/>
</dbReference>
<gene>
    <name evidence="9" type="primary">ihfA</name>
    <name evidence="9" type="ORF">MTBBW1_2710004</name>
</gene>
<evidence type="ECO:0000256" key="2">
    <source>
        <dbReference type="ARBA" id="ARBA00018329"/>
    </source>
</evidence>
<keyword evidence="3" id="KW-0810">Translation regulation</keyword>
<organism evidence="9 10">
    <name type="scientific">Desulfamplus magnetovallimortis</name>
    <dbReference type="NCBI Taxonomy" id="1246637"/>
    <lineage>
        <taxon>Bacteria</taxon>
        <taxon>Pseudomonadati</taxon>
        <taxon>Thermodesulfobacteriota</taxon>
        <taxon>Desulfobacteria</taxon>
        <taxon>Desulfobacterales</taxon>
        <taxon>Desulfobacteraceae</taxon>
        <taxon>Desulfamplus</taxon>
    </lineage>
</organism>
<dbReference type="GO" id="GO:0030527">
    <property type="term" value="F:structural constituent of chromatin"/>
    <property type="evidence" value="ECO:0007669"/>
    <property type="project" value="InterPro"/>
</dbReference>
<dbReference type="InterPro" id="IPR010992">
    <property type="entry name" value="IHF-like_DNA-bd_dom_sf"/>
</dbReference>
<dbReference type="Proteomes" id="UP000191931">
    <property type="component" value="Unassembled WGS sequence"/>
</dbReference>
<proteinExistence type="inferred from homology"/>
<keyword evidence="7" id="KW-0233">DNA recombination</keyword>
<keyword evidence="10" id="KW-1185">Reference proteome</keyword>